<dbReference type="InterPro" id="IPR008979">
    <property type="entry name" value="Galactose-bd-like_sf"/>
</dbReference>
<evidence type="ECO:0000313" key="2">
    <source>
        <dbReference type="EMBL" id="REG34603.1"/>
    </source>
</evidence>
<dbReference type="SUPFAM" id="SSF49785">
    <property type="entry name" value="Galactose-binding domain-like"/>
    <property type="match status" value="1"/>
</dbReference>
<comment type="caution">
    <text evidence="2">The sequence shown here is derived from an EMBL/GenBank/DDBJ whole genome shotgun (WGS) entry which is preliminary data.</text>
</comment>
<keyword evidence="3" id="KW-1185">Reference proteome</keyword>
<dbReference type="Gene3D" id="2.60.120.260">
    <property type="entry name" value="Galactose-binding domain-like"/>
    <property type="match status" value="1"/>
</dbReference>
<reference evidence="2 3" key="1">
    <citation type="submission" date="2018-08" db="EMBL/GenBank/DDBJ databases">
        <title>Genomic Encyclopedia of Archaeal and Bacterial Type Strains, Phase II (KMG-II): from individual species to whole genera.</title>
        <authorList>
            <person name="Goeker M."/>
        </authorList>
    </citation>
    <scope>NUCLEOTIDE SEQUENCE [LARGE SCALE GENOMIC DNA]</scope>
    <source>
        <strain evidence="2 3">DSM 2261</strain>
    </source>
</reference>
<accession>A0ABX9K6U5</accession>
<name>A0ABX9K6U5_9BACT</name>
<sequence length="408" mass="44312">MPVCLGLAACDETPTQARATSLATKSAAATMPAPSETKPPEPLPAEPLEQTFESIASPEELLARMRERLKDPVDTPEEEEALKAVEENLRSFTYVPPSTLTAVEPLSEGPMGQSFIADTEWAGERVKKLYGEDMEVSCLSRPCIHYGDFDGDGKRDLVVQVSDDENDKAGIAFLLADDTHALLGAGKESPVGDDLLWVDQWRVEPGLKGSPATVVLSTASKSARAQLADPGEGGSRAVKTDWSCMASSQVPALSGPKTEQGMAIRSGVIDGSDTYEAWRAFDSSTTETIWISESWTEAPVWIGYQWFDGPKRLTDYALTFANGALTSRAPRAFELQGSNGGDWVTVDRRTEQLDWSSNEERRYRISNPVAFSKYRLLITEDNDDRGPIVAVSIANITFSGGSCDTTTK</sequence>
<evidence type="ECO:0008006" key="4">
    <source>
        <dbReference type="Google" id="ProtNLM"/>
    </source>
</evidence>
<protein>
    <recommendedName>
        <fullName evidence="4">F5/8 type C domain-containing protein</fullName>
    </recommendedName>
</protein>
<proteinExistence type="predicted"/>
<evidence type="ECO:0000313" key="3">
    <source>
        <dbReference type="Proteomes" id="UP000256345"/>
    </source>
</evidence>
<feature type="compositionally biased region" description="Low complexity" evidence="1">
    <location>
        <begin position="17"/>
        <end position="30"/>
    </location>
</feature>
<gene>
    <name evidence="2" type="ORF">ATI61_103509</name>
</gene>
<organism evidence="2 3">
    <name type="scientific">Archangium gephyra</name>
    <dbReference type="NCBI Taxonomy" id="48"/>
    <lineage>
        <taxon>Bacteria</taxon>
        <taxon>Pseudomonadati</taxon>
        <taxon>Myxococcota</taxon>
        <taxon>Myxococcia</taxon>
        <taxon>Myxococcales</taxon>
        <taxon>Cystobacterineae</taxon>
        <taxon>Archangiaceae</taxon>
        <taxon>Archangium</taxon>
    </lineage>
</organism>
<dbReference type="EMBL" id="QUMU01000003">
    <property type="protein sequence ID" value="REG34603.1"/>
    <property type="molecule type" value="Genomic_DNA"/>
</dbReference>
<evidence type="ECO:0000256" key="1">
    <source>
        <dbReference type="SAM" id="MobiDB-lite"/>
    </source>
</evidence>
<feature type="region of interest" description="Disordered" evidence="1">
    <location>
        <begin position="16"/>
        <end position="46"/>
    </location>
</feature>
<dbReference type="Proteomes" id="UP000256345">
    <property type="component" value="Unassembled WGS sequence"/>
</dbReference>